<keyword evidence="1" id="KW-0812">Transmembrane</keyword>
<dbReference type="NCBIfam" id="TIGR04370">
    <property type="entry name" value="glyco_rpt_poly"/>
    <property type="match status" value="1"/>
</dbReference>
<evidence type="ECO:0000313" key="2">
    <source>
        <dbReference type="EMBL" id="RGW81767.1"/>
    </source>
</evidence>
<keyword evidence="1" id="KW-1133">Transmembrane helix</keyword>
<protein>
    <submittedName>
        <fullName evidence="2">Oligosaccharide repeat unit polymerase</fullName>
    </submittedName>
</protein>
<accession>A0AA92WAL3</accession>
<feature type="transmembrane region" description="Helical" evidence="1">
    <location>
        <begin position="26"/>
        <end position="44"/>
    </location>
</feature>
<feature type="transmembrane region" description="Helical" evidence="1">
    <location>
        <begin position="146"/>
        <end position="166"/>
    </location>
</feature>
<feature type="transmembrane region" description="Helical" evidence="1">
    <location>
        <begin position="96"/>
        <end position="117"/>
    </location>
</feature>
<dbReference type="EMBL" id="QSAV01000006">
    <property type="protein sequence ID" value="RGW81767.1"/>
    <property type="molecule type" value="Genomic_DNA"/>
</dbReference>
<feature type="transmembrane region" description="Helical" evidence="1">
    <location>
        <begin position="56"/>
        <end position="76"/>
    </location>
</feature>
<feature type="transmembrane region" description="Helical" evidence="1">
    <location>
        <begin position="271"/>
        <end position="288"/>
    </location>
</feature>
<feature type="transmembrane region" description="Helical" evidence="1">
    <location>
        <begin position="242"/>
        <end position="259"/>
    </location>
</feature>
<dbReference type="Proteomes" id="UP000285776">
    <property type="component" value="Unassembled WGS sequence"/>
</dbReference>
<keyword evidence="1" id="KW-0472">Membrane</keyword>
<dbReference type="RefSeq" id="WP_118151519.1">
    <property type="nucleotide sequence ID" value="NZ_CATKVV010000003.1"/>
</dbReference>
<organism evidence="2 3">
    <name type="scientific">Segatella copri</name>
    <dbReference type="NCBI Taxonomy" id="165179"/>
    <lineage>
        <taxon>Bacteria</taxon>
        <taxon>Pseudomonadati</taxon>
        <taxon>Bacteroidota</taxon>
        <taxon>Bacteroidia</taxon>
        <taxon>Bacteroidales</taxon>
        <taxon>Prevotellaceae</taxon>
        <taxon>Segatella</taxon>
    </lineage>
</organism>
<feature type="transmembrane region" description="Helical" evidence="1">
    <location>
        <begin position="213"/>
        <end position="230"/>
    </location>
</feature>
<feature type="transmembrane region" description="Helical" evidence="1">
    <location>
        <begin position="345"/>
        <end position="365"/>
    </location>
</feature>
<sequence>MLIAVLILAILMTCIGWYTSKDMFSPYVAAPGVWAIAILIYYFLPNTFYPIKGNFPFVLSIWLIGFFISSIIGDFFTTNASMISCLRKPNMTVLNIYTIIVCICVPIYCGIIVHQAFTEEPENLFRYMRVMNTGQSEDIEMPKLGILTYTITLAYVMIFFGLLYFKSKTIKVVIILLNILIAMVTMAKIAVLSILFSSLYLCFVKKYIKLRHMAYGMIVFIGFSFLIQNLRHDLDDTETTNFLALYLSSSMVAFDYYALPCSSIFFGEYTFRIFYAIGHVIGLTSAPSDTILEFVSIPDTTNTYTCLYPFYTDFGIIGVLIGSIIYGLFYGYLYKKCKTGGKYELILYAIFLTYILLGFFAELIFTNMSITLQYMFFALLPFLLGSKNINTITYKIKNK</sequence>
<feature type="transmembrane region" description="Helical" evidence="1">
    <location>
        <begin position="308"/>
        <end position="333"/>
    </location>
</feature>
<evidence type="ECO:0000256" key="1">
    <source>
        <dbReference type="SAM" id="Phobius"/>
    </source>
</evidence>
<feature type="transmembrane region" description="Helical" evidence="1">
    <location>
        <begin position="371"/>
        <end position="389"/>
    </location>
</feature>
<feature type="transmembrane region" description="Helical" evidence="1">
    <location>
        <begin position="172"/>
        <end position="201"/>
    </location>
</feature>
<reference evidence="2 3" key="1">
    <citation type="submission" date="2018-08" db="EMBL/GenBank/DDBJ databases">
        <title>A genome reference for cultivated species of the human gut microbiota.</title>
        <authorList>
            <person name="Zou Y."/>
            <person name="Xue W."/>
            <person name="Luo G."/>
        </authorList>
    </citation>
    <scope>NUCLEOTIDE SEQUENCE [LARGE SCALE GENOMIC DNA]</scope>
    <source>
        <strain evidence="2 3">AF10-17</strain>
    </source>
</reference>
<gene>
    <name evidence="2" type="ORF">DWV53_02770</name>
</gene>
<name>A0AA92WAL3_9BACT</name>
<proteinExistence type="predicted"/>
<comment type="caution">
    <text evidence="2">The sequence shown here is derived from an EMBL/GenBank/DDBJ whole genome shotgun (WGS) entry which is preliminary data.</text>
</comment>
<dbReference type="AlphaFoldDB" id="A0AA92WAL3"/>
<evidence type="ECO:0000313" key="3">
    <source>
        <dbReference type="Proteomes" id="UP000285776"/>
    </source>
</evidence>